<name>A0A2M8J4S6_9RHOB</name>
<dbReference type="Gene3D" id="3.30.450.150">
    <property type="entry name" value="Haem-degrading domain"/>
    <property type="match status" value="1"/>
</dbReference>
<dbReference type="PANTHER" id="PTHR34309">
    <property type="entry name" value="SLR1406 PROTEIN"/>
    <property type="match status" value="1"/>
</dbReference>
<dbReference type="EMBL" id="PGTB01000009">
    <property type="protein sequence ID" value="PJE37781.1"/>
    <property type="molecule type" value="Genomic_DNA"/>
</dbReference>
<dbReference type="InterPro" id="IPR005624">
    <property type="entry name" value="PduO/GlcC-like"/>
</dbReference>
<evidence type="ECO:0000313" key="2">
    <source>
        <dbReference type="Proteomes" id="UP000231553"/>
    </source>
</evidence>
<dbReference type="SUPFAM" id="SSF143744">
    <property type="entry name" value="GlcG-like"/>
    <property type="match status" value="1"/>
</dbReference>
<dbReference type="Proteomes" id="UP000231553">
    <property type="component" value="Unassembled WGS sequence"/>
</dbReference>
<organism evidence="1 2">
    <name type="scientific">Pseudooceanicola lipolyticus</name>
    <dbReference type="NCBI Taxonomy" id="2029104"/>
    <lineage>
        <taxon>Bacteria</taxon>
        <taxon>Pseudomonadati</taxon>
        <taxon>Pseudomonadota</taxon>
        <taxon>Alphaproteobacteria</taxon>
        <taxon>Rhodobacterales</taxon>
        <taxon>Paracoccaceae</taxon>
        <taxon>Pseudooceanicola</taxon>
    </lineage>
</organism>
<dbReference type="RefSeq" id="WP_100161502.1">
    <property type="nucleotide sequence ID" value="NZ_PGTB01000009.1"/>
</dbReference>
<evidence type="ECO:0000313" key="1">
    <source>
        <dbReference type="EMBL" id="PJE37781.1"/>
    </source>
</evidence>
<dbReference type="Pfam" id="PF03928">
    <property type="entry name" value="HbpS-like"/>
    <property type="match status" value="1"/>
</dbReference>
<dbReference type="PANTHER" id="PTHR34309:SF1">
    <property type="entry name" value="PROTEIN GLCG"/>
    <property type="match status" value="1"/>
</dbReference>
<reference evidence="1 2" key="1">
    <citation type="journal article" date="2018" name="Int. J. Syst. Evol. Microbiol.">
        <title>Pseudooceanicola lipolyticus sp. nov., a marine alphaproteobacterium, reclassification of Oceanicola flagellatus as Pseudooceanicola flagellatus comb. nov. and emended description of the genus Pseudooceanicola.</title>
        <authorList>
            <person name="Huang M.-M."/>
            <person name="Guo L.-L."/>
            <person name="Wu Y.-H."/>
            <person name="Lai Q.-L."/>
            <person name="Shao Z.-Z."/>
            <person name="Wang C.-S."/>
            <person name="Wu M."/>
            <person name="Xu X.-W."/>
        </authorList>
    </citation>
    <scope>NUCLEOTIDE SEQUENCE [LARGE SCALE GENOMIC DNA]</scope>
    <source>
        <strain evidence="1 2">157</strain>
    </source>
</reference>
<dbReference type="InterPro" id="IPR052517">
    <property type="entry name" value="GlcG_carb_metab_protein"/>
</dbReference>
<keyword evidence="2" id="KW-1185">Reference proteome</keyword>
<proteinExistence type="predicted"/>
<gene>
    <name evidence="1" type="ORF">CVM52_05275</name>
</gene>
<sequence length="145" mass="14946">MLTIKRLDVKDARLLIDGAKAKAEEIGVPMCIAVTDESSNLLAFERMDGGKIPSITLAIDKSFTATGIRKGTHELGEANQPGQPAHGIASALGGRMMVIAGGLPIRIDGEVVGGIGVSSGTPAQDLEVAEAGIRALIETQSSVKN</sequence>
<comment type="caution">
    <text evidence="1">The sequence shown here is derived from an EMBL/GenBank/DDBJ whole genome shotgun (WGS) entry which is preliminary data.</text>
</comment>
<dbReference type="InterPro" id="IPR038084">
    <property type="entry name" value="PduO/GlcC-like_sf"/>
</dbReference>
<protein>
    <submittedName>
        <fullName evidence="1">DNA polymerase III subunit delta</fullName>
    </submittedName>
</protein>
<dbReference type="AlphaFoldDB" id="A0A2M8J4S6"/>
<accession>A0A2M8J4S6</accession>
<dbReference type="OrthoDB" id="9815788at2"/>